<dbReference type="PANTHER" id="PTHR13166">
    <property type="entry name" value="PROTEIN C6ORF149"/>
    <property type="match status" value="1"/>
</dbReference>
<evidence type="ECO:0000313" key="4">
    <source>
        <dbReference type="Proteomes" id="UP001642483"/>
    </source>
</evidence>
<dbReference type="PANTHER" id="PTHR13166:SF7">
    <property type="entry name" value="LYR MOTIF-CONTAINING PROTEIN 4"/>
    <property type="match status" value="1"/>
</dbReference>
<organism evidence="3 4">
    <name type="scientific">Clavelina lepadiformis</name>
    <name type="common">Light-bulb sea squirt</name>
    <name type="synonym">Ascidia lepadiformis</name>
    <dbReference type="NCBI Taxonomy" id="159417"/>
    <lineage>
        <taxon>Eukaryota</taxon>
        <taxon>Metazoa</taxon>
        <taxon>Chordata</taxon>
        <taxon>Tunicata</taxon>
        <taxon>Ascidiacea</taxon>
        <taxon>Aplousobranchia</taxon>
        <taxon>Clavelinidae</taxon>
        <taxon>Clavelina</taxon>
    </lineage>
</organism>
<dbReference type="InterPro" id="IPR045297">
    <property type="entry name" value="Complex1_LYR_LYRM4"/>
</dbReference>
<gene>
    <name evidence="3" type="ORF">CVLEPA_LOCUS12236</name>
</gene>
<keyword evidence="4" id="KW-1185">Reference proteome</keyword>
<evidence type="ECO:0000259" key="2">
    <source>
        <dbReference type="Pfam" id="PF05347"/>
    </source>
</evidence>
<reference evidence="3 4" key="1">
    <citation type="submission" date="2024-02" db="EMBL/GenBank/DDBJ databases">
        <authorList>
            <person name="Daric V."/>
            <person name="Darras S."/>
        </authorList>
    </citation>
    <scope>NUCLEOTIDE SEQUENCE [LARGE SCALE GENOMIC DNA]</scope>
</reference>
<dbReference type="CDD" id="cd20264">
    <property type="entry name" value="Complex1_LYR_LYRM4"/>
    <property type="match status" value="1"/>
</dbReference>
<dbReference type="Proteomes" id="UP001642483">
    <property type="component" value="Unassembled WGS sequence"/>
</dbReference>
<dbReference type="Pfam" id="PF05347">
    <property type="entry name" value="Complex1_LYR"/>
    <property type="match status" value="1"/>
</dbReference>
<evidence type="ECO:0000313" key="3">
    <source>
        <dbReference type="EMBL" id="CAK8682013.1"/>
    </source>
</evidence>
<sequence length="86" mass="10183">MARNQLAKLYKQLLEESAKFSDYNFRCHSVRRMKYCYEKHLNETSDEKLEAIVTKAAKDLQVIQRQVVVGRLYAVEHHILDRDPTT</sequence>
<dbReference type="InterPro" id="IPR008011">
    <property type="entry name" value="Complex1_LYR_dom"/>
</dbReference>
<comment type="caution">
    <text evidence="3">The sequence shown here is derived from an EMBL/GenBank/DDBJ whole genome shotgun (WGS) entry which is preliminary data.</text>
</comment>
<protein>
    <recommendedName>
        <fullName evidence="2">Complex 1 LYR protein domain-containing protein</fullName>
    </recommendedName>
</protein>
<proteinExistence type="inferred from homology"/>
<name>A0ABP0FQW2_CLALP</name>
<comment type="similarity">
    <text evidence="1">Belongs to the complex I LYR family.</text>
</comment>
<accession>A0ABP0FQW2</accession>
<dbReference type="InterPro" id="IPR051522">
    <property type="entry name" value="ISC_assembly_LYR"/>
</dbReference>
<evidence type="ECO:0000256" key="1">
    <source>
        <dbReference type="ARBA" id="ARBA00009508"/>
    </source>
</evidence>
<dbReference type="EMBL" id="CAWYQH010000090">
    <property type="protein sequence ID" value="CAK8682013.1"/>
    <property type="molecule type" value="Genomic_DNA"/>
</dbReference>
<feature type="domain" description="Complex 1 LYR protein" evidence="2">
    <location>
        <begin position="7"/>
        <end position="62"/>
    </location>
</feature>